<protein>
    <recommendedName>
        <fullName evidence="2">Rab-GAP TBC domain-containing protein</fullName>
    </recommendedName>
</protein>
<evidence type="ECO:0000313" key="3">
    <source>
        <dbReference type="EMBL" id="CUS11896.1"/>
    </source>
</evidence>
<dbReference type="EMBL" id="LN891009">
    <property type="protein sequence ID" value="CUS11896.1"/>
    <property type="molecule type" value="Genomic_DNA"/>
</dbReference>
<dbReference type="SUPFAM" id="SSF47923">
    <property type="entry name" value="Ypt/Rab-GAP domain of gyp1p"/>
    <property type="match status" value="2"/>
</dbReference>
<keyword evidence="4" id="KW-1185">Reference proteome</keyword>
<evidence type="ECO:0000259" key="2">
    <source>
        <dbReference type="PROSITE" id="PS50086"/>
    </source>
</evidence>
<dbReference type="FunFam" id="1.10.8.270:FF:000037">
    <property type="entry name" value="TBC1 domain family member 22A"/>
    <property type="match status" value="1"/>
</dbReference>
<name>A0A292PWG8_9PEZI</name>
<feature type="domain" description="Rab-GAP TBC" evidence="2">
    <location>
        <begin position="214"/>
        <end position="438"/>
    </location>
</feature>
<organism evidence="3 4">
    <name type="scientific">Tuber aestivum</name>
    <name type="common">summer truffle</name>
    <dbReference type="NCBI Taxonomy" id="59557"/>
    <lineage>
        <taxon>Eukaryota</taxon>
        <taxon>Fungi</taxon>
        <taxon>Dikarya</taxon>
        <taxon>Ascomycota</taxon>
        <taxon>Pezizomycotina</taxon>
        <taxon>Pezizomycetes</taxon>
        <taxon>Pezizales</taxon>
        <taxon>Tuberaceae</taxon>
        <taxon>Tuber</taxon>
    </lineage>
</organism>
<dbReference type="AlphaFoldDB" id="A0A292PWG8"/>
<dbReference type="Pfam" id="PF00566">
    <property type="entry name" value="RabGAP-TBC"/>
    <property type="match status" value="1"/>
</dbReference>
<dbReference type="SMART" id="SM00164">
    <property type="entry name" value="TBC"/>
    <property type="match status" value="1"/>
</dbReference>
<gene>
    <name evidence="3" type="ORF">GSTUAT00004033001</name>
</gene>
<evidence type="ECO:0000256" key="1">
    <source>
        <dbReference type="SAM" id="MobiDB-lite"/>
    </source>
</evidence>
<dbReference type="GO" id="GO:0005096">
    <property type="term" value="F:GTPase activator activity"/>
    <property type="evidence" value="ECO:0007669"/>
    <property type="project" value="TreeGrafter"/>
</dbReference>
<feature type="compositionally biased region" description="Basic and acidic residues" evidence="1">
    <location>
        <begin position="21"/>
        <end position="31"/>
    </location>
</feature>
<dbReference type="Gene3D" id="1.10.472.80">
    <property type="entry name" value="Ypt/Rab-GAP domain of gyp1p, domain 3"/>
    <property type="match status" value="1"/>
</dbReference>
<proteinExistence type="predicted"/>
<evidence type="ECO:0000313" key="4">
    <source>
        <dbReference type="Proteomes" id="UP001412239"/>
    </source>
</evidence>
<dbReference type="PROSITE" id="PS50086">
    <property type="entry name" value="TBC_RABGAP"/>
    <property type="match status" value="1"/>
</dbReference>
<feature type="region of interest" description="Disordered" evidence="1">
    <location>
        <begin position="1"/>
        <end position="150"/>
    </location>
</feature>
<dbReference type="InterPro" id="IPR035969">
    <property type="entry name" value="Rab-GAP_TBC_sf"/>
</dbReference>
<dbReference type="PANTHER" id="PTHR22957:SF26">
    <property type="entry name" value="LD44506P"/>
    <property type="match status" value="1"/>
</dbReference>
<dbReference type="FunFam" id="1.10.472.80:FF:000001">
    <property type="entry name" value="TBC1 domain family member 22B"/>
    <property type="match status" value="1"/>
</dbReference>
<dbReference type="GO" id="GO:0005794">
    <property type="term" value="C:Golgi apparatus"/>
    <property type="evidence" value="ECO:0007669"/>
    <property type="project" value="TreeGrafter"/>
</dbReference>
<dbReference type="Proteomes" id="UP001412239">
    <property type="component" value="Unassembled WGS sequence"/>
</dbReference>
<feature type="compositionally biased region" description="Acidic residues" evidence="1">
    <location>
        <begin position="83"/>
        <end position="97"/>
    </location>
</feature>
<reference evidence="3" key="1">
    <citation type="submission" date="2015-10" db="EMBL/GenBank/DDBJ databases">
        <authorList>
            <person name="Regsiter A."/>
            <person name="william w."/>
        </authorList>
    </citation>
    <scope>NUCLEOTIDE SEQUENCE</scope>
    <source>
        <strain evidence="3">Montdore</strain>
    </source>
</reference>
<dbReference type="FunFam" id="1.10.10.750:FF:000007">
    <property type="entry name" value="TBC1 domain family member"/>
    <property type="match status" value="1"/>
</dbReference>
<sequence>MRGKWTQQHKQQEPQQQEMMQVDRSETRDPSKIVGASYSHADMLKFESLSVQPKPPAASGSHTPPPPLPNGPIKSFSDYMNQTDEDWDADVGDETPDDFLQNKLKPPLSIEHQPAVSPKFGGASNSTDLASKGPSYPSTRRKDNQGLKPQFEGLVRDPGNSLHMIYHPTLSLDTHTAAEIERLNARIKRINKFKRILQSSTVDLNELREISWNGIPDELRPMAWQMLLGYLPANSDRRVGTLERKRKEFIDGVKQAFVRGTSGLDQTIWHQISIDVPRTNPHLPLYGFETTQRCLERILYVWAIRHPASGYVQGINDLVTPFFQVFLSAYIDGEVETFDPSCLPKEVLDVVEADSFWCLTKLLDGIQDNYIHTQPGIQRQVTALRDLVQRIDVDLTKHLSEHGVEFIQFSFRWMNCMLMREVSVKNTIRMWDTYMAEGQSGFSEFHLYVCAAFLVKWSEQLQKMDFQNIMMFLQSIPTQSWGEKEMEILLSEAYLPSLSSPKLRSAAHEKQFPLAIPLPKLKRPPPPANPKYTSPKHKPMICQSIQPSFSFFTAAFPF</sequence>
<dbReference type="Gene3D" id="1.10.10.750">
    <property type="entry name" value="Ypt/Rab-GAP domain of gyp1p, domain 1"/>
    <property type="match status" value="1"/>
</dbReference>
<dbReference type="PANTHER" id="PTHR22957">
    <property type="entry name" value="TBC1 DOMAIN FAMILY MEMBER GTPASE-ACTIVATING PROTEIN"/>
    <property type="match status" value="1"/>
</dbReference>
<accession>A0A292PWG8</accession>
<dbReference type="Gene3D" id="1.10.8.270">
    <property type="entry name" value="putative rabgap domain of human tbc1 domain family member 14 like domains"/>
    <property type="match status" value="1"/>
</dbReference>
<dbReference type="InterPro" id="IPR000195">
    <property type="entry name" value="Rab-GAP-TBC_dom"/>
</dbReference>